<sequence>MSVKKNVDLKDIERFNKQSKEWWDPNGVERCLHAMNYMRVPWVFNRLKEINYLKKDAKNLEGLLILDAGCGGGIYSEGLAKIGAKVVGLDCAKELLDVALNHLNTQYDIKDKVSYVCETIEEHSSKNECKYDVIVCSEVIEHIIDKRSFLESCIKTLKPGGSIFMTTISHTFIAWFFTKLLGEYILGLIERGTHDFKLFINHEDLSKILENFNTKTVSVKGTFYNIFAIGQENKWRFNNFPSVSYALHAVKDNYFDVDIV</sequence>
<dbReference type="SUPFAM" id="SSF53335">
    <property type="entry name" value="S-adenosyl-L-methionine-dependent methyltransferases"/>
    <property type="match status" value="1"/>
</dbReference>
<organism evidence="6">
    <name type="scientific">Polypedilum vanderplanki</name>
    <name type="common">Sleeping chironomid midge</name>
    <dbReference type="NCBI Taxonomy" id="319348"/>
    <lineage>
        <taxon>Eukaryota</taxon>
        <taxon>Metazoa</taxon>
        <taxon>Ecdysozoa</taxon>
        <taxon>Arthropoda</taxon>
        <taxon>Hexapoda</taxon>
        <taxon>Insecta</taxon>
        <taxon>Pterygota</taxon>
        <taxon>Neoptera</taxon>
        <taxon>Endopterygota</taxon>
        <taxon>Diptera</taxon>
        <taxon>Nematocera</taxon>
        <taxon>Chironomoidea</taxon>
        <taxon>Chironomidae</taxon>
        <taxon>Chironominae</taxon>
        <taxon>Polypedilum</taxon>
        <taxon>Polypedilum</taxon>
    </lineage>
</organism>
<evidence type="ECO:0000256" key="2">
    <source>
        <dbReference type="ARBA" id="ARBA00022679"/>
    </source>
</evidence>
<proteinExistence type="evidence at transcript level"/>
<evidence type="ECO:0000256" key="1">
    <source>
        <dbReference type="ARBA" id="ARBA00022603"/>
    </source>
</evidence>
<keyword evidence="1 6" id="KW-0489">Methyltransferase</keyword>
<dbReference type="PANTHER" id="PTHR43464">
    <property type="entry name" value="METHYLTRANSFERASE"/>
    <property type="match status" value="1"/>
</dbReference>
<accession>A0A1B3PD88</accession>
<evidence type="ECO:0000313" key="6">
    <source>
        <dbReference type="EMBL" id="AOG17686.1"/>
    </source>
</evidence>
<dbReference type="PANTHER" id="PTHR43464:SF19">
    <property type="entry name" value="UBIQUINONE BIOSYNTHESIS O-METHYLTRANSFERASE, MITOCHONDRIAL"/>
    <property type="match status" value="1"/>
</dbReference>
<dbReference type="NCBIfam" id="TIGR01983">
    <property type="entry name" value="UbiG"/>
    <property type="match status" value="1"/>
</dbReference>
<keyword evidence="3" id="KW-0831">Ubiquinone biosynthesis</keyword>
<reference evidence="6" key="1">
    <citation type="submission" date="2016-01" db="EMBL/GenBank/DDBJ databases">
        <title>Diversity of S-adenosylmethionine dependent methyltransferases of the cryptobiotic chironomid in relation to desiccation stress resistance.</title>
        <authorList>
            <person name="Deviatiiarov R."/>
            <person name="Gusev O."/>
            <person name="Aupov R."/>
            <person name="Cornette R."/>
            <person name="Kikawada T."/>
        </authorList>
    </citation>
    <scope>NUCLEOTIDE SEQUENCE</scope>
</reference>
<keyword evidence="4" id="KW-0949">S-adenosyl-L-methionine</keyword>
<evidence type="ECO:0000256" key="4">
    <source>
        <dbReference type="ARBA" id="ARBA00022691"/>
    </source>
</evidence>
<evidence type="ECO:0000259" key="5">
    <source>
        <dbReference type="Pfam" id="PF08241"/>
    </source>
</evidence>
<dbReference type="Pfam" id="PF08241">
    <property type="entry name" value="Methyltransf_11"/>
    <property type="match status" value="1"/>
</dbReference>
<dbReference type="GO" id="GO:0061542">
    <property type="term" value="F:3-demethylubiquinol 3-O-methyltransferase activity"/>
    <property type="evidence" value="ECO:0007669"/>
    <property type="project" value="InterPro"/>
</dbReference>
<dbReference type="GO" id="GO:0032259">
    <property type="term" value="P:methylation"/>
    <property type="evidence" value="ECO:0007669"/>
    <property type="project" value="UniProtKB-KW"/>
</dbReference>
<dbReference type="AlphaFoldDB" id="A0A1B3PD88"/>
<dbReference type="InterPro" id="IPR029063">
    <property type="entry name" value="SAM-dependent_MTases_sf"/>
</dbReference>
<feature type="non-terminal residue" evidence="6">
    <location>
        <position position="260"/>
    </location>
</feature>
<dbReference type="GO" id="GO:0010420">
    <property type="term" value="F:polyprenyldihydroxybenzoate methyltransferase activity"/>
    <property type="evidence" value="ECO:0007669"/>
    <property type="project" value="InterPro"/>
</dbReference>
<dbReference type="GO" id="GO:0005739">
    <property type="term" value="C:mitochondrion"/>
    <property type="evidence" value="ECO:0007669"/>
    <property type="project" value="TreeGrafter"/>
</dbReference>
<gene>
    <name evidence="6" type="primary">Ubmt1</name>
</gene>
<dbReference type="InterPro" id="IPR013216">
    <property type="entry name" value="Methyltransf_11"/>
</dbReference>
<dbReference type="EMBL" id="KU659887">
    <property type="protein sequence ID" value="AOG17686.1"/>
    <property type="molecule type" value="mRNA"/>
</dbReference>
<feature type="domain" description="Methyltransferase type 11" evidence="5">
    <location>
        <begin position="66"/>
        <end position="164"/>
    </location>
</feature>
<keyword evidence="2 6" id="KW-0808">Transferase</keyword>
<name>A0A1B3PD88_POLVA</name>
<evidence type="ECO:0000256" key="3">
    <source>
        <dbReference type="ARBA" id="ARBA00022688"/>
    </source>
</evidence>
<dbReference type="CDD" id="cd02440">
    <property type="entry name" value="AdoMet_MTases"/>
    <property type="match status" value="1"/>
</dbReference>
<protein>
    <submittedName>
        <fullName evidence="6">Putative hexaprenyldihydroxybenzoate methyltransferase</fullName>
    </submittedName>
</protein>
<dbReference type="HAMAP" id="MF_00472">
    <property type="entry name" value="UbiG"/>
    <property type="match status" value="1"/>
</dbReference>
<dbReference type="Gene3D" id="3.40.50.150">
    <property type="entry name" value="Vaccinia Virus protein VP39"/>
    <property type="match status" value="1"/>
</dbReference>
<dbReference type="InterPro" id="IPR010233">
    <property type="entry name" value="UbiG_MeTrfase"/>
</dbReference>